<keyword evidence="2" id="KW-1185">Reference proteome</keyword>
<protein>
    <submittedName>
        <fullName evidence="1">Uncharacterized protein</fullName>
    </submittedName>
</protein>
<sequence length="32" mass="3870">MSPCRYLLCNSWICDFQTRHGHEELGEDLFIR</sequence>
<dbReference type="AlphaFoldDB" id="A0A7J9I5K2"/>
<dbReference type="Proteomes" id="UP000593560">
    <property type="component" value="Unassembled WGS sequence"/>
</dbReference>
<gene>
    <name evidence="1" type="ORF">Gohar_022161</name>
</gene>
<dbReference type="EMBL" id="JABFAD010001229">
    <property type="protein sequence ID" value="MBA0817406.1"/>
    <property type="molecule type" value="Genomic_DNA"/>
</dbReference>
<proteinExistence type="predicted"/>
<reference evidence="1 2" key="1">
    <citation type="journal article" date="2019" name="Genome Biol. Evol.">
        <title>Insights into the evolution of the New World diploid cottons (Gossypium, subgenus Houzingenia) based on genome sequencing.</title>
        <authorList>
            <person name="Grover C.E."/>
            <person name="Arick M.A. 2nd"/>
            <person name="Thrash A."/>
            <person name="Conover J.L."/>
            <person name="Sanders W.S."/>
            <person name="Peterson D.G."/>
            <person name="Frelichowski J.E."/>
            <person name="Scheffler J.A."/>
            <person name="Scheffler B.E."/>
            <person name="Wendel J.F."/>
        </authorList>
    </citation>
    <scope>NUCLEOTIDE SEQUENCE [LARGE SCALE GENOMIC DNA]</scope>
    <source>
        <strain evidence="1">0</strain>
        <tissue evidence="1">Leaf</tissue>
    </source>
</reference>
<evidence type="ECO:0000313" key="1">
    <source>
        <dbReference type="EMBL" id="MBA0817406.1"/>
    </source>
</evidence>
<organism evidence="1 2">
    <name type="scientific">Gossypium harknessii</name>
    <dbReference type="NCBI Taxonomy" id="34285"/>
    <lineage>
        <taxon>Eukaryota</taxon>
        <taxon>Viridiplantae</taxon>
        <taxon>Streptophyta</taxon>
        <taxon>Embryophyta</taxon>
        <taxon>Tracheophyta</taxon>
        <taxon>Spermatophyta</taxon>
        <taxon>Magnoliopsida</taxon>
        <taxon>eudicotyledons</taxon>
        <taxon>Gunneridae</taxon>
        <taxon>Pentapetalae</taxon>
        <taxon>rosids</taxon>
        <taxon>malvids</taxon>
        <taxon>Malvales</taxon>
        <taxon>Malvaceae</taxon>
        <taxon>Malvoideae</taxon>
        <taxon>Gossypium</taxon>
    </lineage>
</organism>
<name>A0A7J9I5K2_9ROSI</name>
<dbReference type="OrthoDB" id="989701at2759"/>
<accession>A0A7J9I5K2</accession>
<comment type="caution">
    <text evidence="1">The sequence shown here is derived from an EMBL/GenBank/DDBJ whole genome shotgun (WGS) entry which is preliminary data.</text>
</comment>
<evidence type="ECO:0000313" key="2">
    <source>
        <dbReference type="Proteomes" id="UP000593560"/>
    </source>
</evidence>